<reference evidence="4" key="1">
    <citation type="submission" date="2021-01" db="EMBL/GenBank/DDBJ databases">
        <authorList>
            <person name="Corre E."/>
            <person name="Pelletier E."/>
            <person name="Niang G."/>
            <person name="Scheremetjew M."/>
            <person name="Finn R."/>
            <person name="Kale V."/>
            <person name="Holt S."/>
            <person name="Cochrane G."/>
            <person name="Meng A."/>
            <person name="Brown T."/>
            <person name="Cohen L."/>
        </authorList>
    </citation>
    <scope>NUCLEOTIDE SEQUENCE</scope>
    <source>
        <strain evidence="4">CCMP1243</strain>
    </source>
</reference>
<dbReference type="AlphaFoldDB" id="A0A7S2WPN2"/>
<dbReference type="CDD" id="cd05300">
    <property type="entry name" value="2-Hacid_dh_1"/>
    <property type="match status" value="1"/>
</dbReference>
<dbReference type="GO" id="GO:0016491">
    <property type="term" value="F:oxidoreductase activity"/>
    <property type="evidence" value="ECO:0007669"/>
    <property type="project" value="UniProtKB-KW"/>
</dbReference>
<evidence type="ECO:0000313" key="4">
    <source>
        <dbReference type="EMBL" id="CAD9700192.1"/>
    </source>
</evidence>
<keyword evidence="2" id="KW-0520">NAD</keyword>
<dbReference type="InterPro" id="IPR036291">
    <property type="entry name" value="NAD(P)-bd_dom_sf"/>
</dbReference>
<evidence type="ECO:0000259" key="3">
    <source>
        <dbReference type="Pfam" id="PF02826"/>
    </source>
</evidence>
<sequence>MTRMMLRAAGALGAVHVLAHPRGLHSSWSLSAPSQQSPHTLIAVAGSTEHFQSLEAVVSGLPVELLLVGQSQAEIRAQAPALARASGLLWIPSAGGPGHQQLNRLWPMLPGVSWVHSFSAGVDGLKPFIDHSIKPLASQGKVSLSNGRGAFSSSLAEYSLTAMLYFNKMIQRCEANRRGRVWDKFIMPVMHGKTIGLVGYGSIGKATGTAAKQAFGCRILALRRRPGQEADGPADECFGFDDRFEFFRQCDYVVASLPSTPLTQKFIGQAELDAMKPSAVLISIGRGATVDEDALEATLKAGKLRGAAMDVFATEPLPKDSGLWDLENVLITAHNADFTEDYFQLGCSVWRKNLVQFLAGEPLVTPVDVNAGY</sequence>
<dbReference type="GO" id="GO:0051287">
    <property type="term" value="F:NAD binding"/>
    <property type="evidence" value="ECO:0007669"/>
    <property type="project" value="InterPro"/>
</dbReference>
<name>A0A7S2WPN2_9STRA</name>
<dbReference type="EMBL" id="HBHJ01022531">
    <property type="protein sequence ID" value="CAD9700192.1"/>
    <property type="molecule type" value="Transcribed_RNA"/>
</dbReference>
<dbReference type="SUPFAM" id="SSF51735">
    <property type="entry name" value="NAD(P)-binding Rossmann-fold domains"/>
    <property type="match status" value="1"/>
</dbReference>
<evidence type="ECO:0000256" key="1">
    <source>
        <dbReference type="ARBA" id="ARBA00023002"/>
    </source>
</evidence>
<gene>
    <name evidence="4" type="ORF">RMAR1173_LOCUS14871</name>
</gene>
<feature type="domain" description="D-isomer specific 2-hydroxyacid dehydrogenase NAD-binding" evidence="3">
    <location>
        <begin position="161"/>
        <end position="336"/>
    </location>
</feature>
<protein>
    <recommendedName>
        <fullName evidence="3">D-isomer specific 2-hydroxyacid dehydrogenase NAD-binding domain-containing protein</fullName>
    </recommendedName>
</protein>
<dbReference type="InterPro" id="IPR006140">
    <property type="entry name" value="D-isomer_DH_NAD-bd"/>
</dbReference>
<evidence type="ECO:0000256" key="2">
    <source>
        <dbReference type="ARBA" id="ARBA00023027"/>
    </source>
</evidence>
<proteinExistence type="predicted"/>
<dbReference type="PANTHER" id="PTHR43333">
    <property type="entry name" value="2-HACID_DH_C DOMAIN-CONTAINING PROTEIN"/>
    <property type="match status" value="1"/>
</dbReference>
<dbReference type="PANTHER" id="PTHR43333:SF1">
    <property type="entry name" value="D-ISOMER SPECIFIC 2-HYDROXYACID DEHYDROGENASE NAD-BINDING DOMAIN-CONTAINING PROTEIN"/>
    <property type="match status" value="1"/>
</dbReference>
<accession>A0A7S2WPN2</accession>
<dbReference type="Pfam" id="PF02826">
    <property type="entry name" value="2-Hacid_dh_C"/>
    <property type="match status" value="1"/>
</dbReference>
<keyword evidence="1" id="KW-0560">Oxidoreductase</keyword>
<dbReference type="Gene3D" id="3.40.50.720">
    <property type="entry name" value="NAD(P)-binding Rossmann-like Domain"/>
    <property type="match status" value="2"/>
</dbReference>
<organism evidence="4">
    <name type="scientific">Rhizochromulina marina</name>
    <dbReference type="NCBI Taxonomy" id="1034831"/>
    <lineage>
        <taxon>Eukaryota</taxon>
        <taxon>Sar</taxon>
        <taxon>Stramenopiles</taxon>
        <taxon>Ochrophyta</taxon>
        <taxon>Dictyochophyceae</taxon>
        <taxon>Rhizochromulinales</taxon>
        <taxon>Rhizochromulina</taxon>
    </lineage>
</organism>